<dbReference type="Proteomes" id="UP000276133">
    <property type="component" value="Unassembled WGS sequence"/>
</dbReference>
<protein>
    <submittedName>
        <fullName evidence="1">Uncharacterized protein</fullName>
    </submittedName>
</protein>
<reference evidence="1 2" key="1">
    <citation type="journal article" date="2018" name="Sci. Rep.">
        <title>Genomic signatures of local adaptation to the degree of environmental predictability in rotifers.</title>
        <authorList>
            <person name="Franch-Gras L."/>
            <person name="Hahn C."/>
            <person name="Garcia-Roger E.M."/>
            <person name="Carmona M.J."/>
            <person name="Serra M."/>
            <person name="Gomez A."/>
        </authorList>
    </citation>
    <scope>NUCLEOTIDE SEQUENCE [LARGE SCALE GENOMIC DNA]</scope>
    <source>
        <strain evidence="1">HYR1</strain>
    </source>
</reference>
<dbReference type="EMBL" id="REGN01012952">
    <property type="protein sequence ID" value="RMZ94576.1"/>
    <property type="molecule type" value="Genomic_DNA"/>
</dbReference>
<organism evidence="1 2">
    <name type="scientific">Brachionus plicatilis</name>
    <name type="common">Marine rotifer</name>
    <name type="synonym">Brachionus muelleri</name>
    <dbReference type="NCBI Taxonomy" id="10195"/>
    <lineage>
        <taxon>Eukaryota</taxon>
        <taxon>Metazoa</taxon>
        <taxon>Spiralia</taxon>
        <taxon>Gnathifera</taxon>
        <taxon>Rotifera</taxon>
        <taxon>Eurotatoria</taxon>
        <taxon>Monogononta</taxon>
        <taxon>Pseudotrocha</taxon>
        <taxon>Ploima</taxon>
        <taxon>Brachionidae</taxon>
        <taxon>Brachionus</taxon>
    </lineage>
</organism>
<sequence length="89" mass="9936">LQGLKRTLELSKLKIEKLKQNINGLCLTICPVYKAAPLVAVRGSRKNVKKETNSESGCRTKRRNECGNVKINVLQINLGNLNQSIVFDI</sequence>
<gene>
    <name evidence="1" type="ORF">BpHYR1_042780</name>
</gene>
<evidence type="ECO:0000313" key="1">
    <source>
        <dbReference type="EMBL" id="RMZ94576.1"/>
    </source>
</evidence>
<name>A0A3M7P666_BRAPC</name>
<dbReference type="AlphaFoldDB" id="A0A3M7P666"/>
<accession>A0A3M7P666</accession>
<evidence type="ECO:0000313" key="2">
    <source>
        <dbReference type="Proteomes" id="UP000276133"/>
    </source>
</evidence>
<keyword evidence="2" id="KW-1185">Reference proteome</keyword>
<feature type="non-terminal residue" evidence="1">
    <location>
        <position position="1"/>
    </location>
</feature>
<proteinExistence type="predicted"/>
<comment type="caution">
    <text evidence="1">The sequence shown here is derived from an EMBL/GenBank/DDBJ whole genome shotgun (WGS) entry which is preliminary data.</text>
</comment>